<feature type="signal peptide" evidence="1">
    <location>
        <begin position="1"/>
        <end position="18"/>
    </location>
</feature>
<feature type="chain" id="PRO_5012733944" evidence="1">
    <location>
        <begin position="19"/>
        <end position="136"/>
    </location>
</feature>
<name>A0A1Y1NGI1_PHOPY</name>
<dbReference type="EMBL" id="GEZM01002993">
    <property type="protein sequence ID" value="JAV97004.1"/>
    <property type="molecule type" value="Transcribed_RNA"/>
</dbReference>
<accession>A0A1Y1NGI1</accession>
<sequence>MFLYETLVIMWFAYSQQSWPVAYDGYSAVQRLHREMRDLCFDAEHEQVYGLGRWYSDEYLHNLADKYTSGESLCQEYLLIHKEEEGNGFTIEDHPRNCFSCLRHLVEDLKSKSLDSFVNNIEKYLPREDVNGSSEI</sequence>
<reference evidence="2" key="1">
    <citation type="journal article" date="2016" name="Sci. Rep.">
        <title>Molecular characterization of firefly nuptial gifts: a multi-omics approach sheds light on postcopulatory sexual selection.</title>
        <authorList>
            <person name="Al-Wathiqui N."/>
            <person name="Fallon T.R."/>
            <person name="South A."/>
            <person name="Weng J.K."/>
            <person name="Lewis S.M."/>
        </authorList>
    </citation>
    <scope>NUCLEOTIDE SEQUENCE</scope>
</reference>
<evidence type="ECO:0000256" key="1">
    <source>
        <dbReference type="SAM" id="SignalP"/>
    </source>
</evidence>
<organism evidence="2">
    <name type="scientific">Photinus pyralis</name>
    <name type="common">Common eastern firefly</name>
    <name type="synonym">Lampyris pyralis</name>
    <dbReference type="NCBI Taxonomy" id="7054"/>
    <lineage>
        <taxon>Eukaryota</taxon>
        <taxon>Metazoa</taxon>
        <taxon>Ecdysozoa</taxon>
        <taxon>Arthropoda</taxon>
        <taxon>Hexapoda</taxon>
        <taxon>Insecta</taxon>
        <taxon>Pterygota</taxon>
        <taxon>Neoptera</taxon>
        <taxon>Endopterygota</taxon>
        <taxon>Coleoptera</taxon>
        <taxon>Polyphaga</taxon>
        <taxon>Elateriformia</taxon>
        <taxon>Elateroidea</taxon>
        <taxon>Lampyridae</taxon>
        <taxon>Lampyrinae</taxon>
        <taxon>Photinus</taxon>
    </lineage>
</organism>
<protein>
    <submittedName>
        <fullName evidence="2">Uncharacterized protein</fullName>
    </submittedName>
</protein>
<dbReference type="AlphaFoldDB" id="A0A1Y1NGI1"/>
<keyword evidence="1" id="KW-0732">Signal</keyword>
<evidence type="ECO:0000313" key="2">
    <source>
        <dbReference type="EMBL" id="JAV97004.1"/>
    </source>
</evidence>
<proteinExistence type="predicted"/>